<dbReference type="Proteomes" id="UP000655420">
    <property type="component" value="Unassembled WGS sequence"/>
</dbReference>
<gene>
    <name evidence="8" type="ORF">H0I76_00335</name>
</gene>
<proteinExistence type="inferred from homology"/>
<evidence type="ECO:0000256" key="2">
    <source>
        <dbReference type="ARBA" id="ARBA00022723"/>
    </source>
</evidence>
<dbReference type="InterPro" id="IPR051156">
    <property type="entry name" value="Mito/Outer_Membr_Metalloprot"/>
</dbReference>
<keyword evidence="1 6" id="KW-0645">Protease</keyword>
<evidence type="ECO:0000256" key="5">
    <source>
        <dbReference type="ARBA" id="ARBA00023049"/>
    </source>
</evidence>
<dbReference type="GO" id="GO:0046872">
    <property type="term" value="F:metal ion binding"/>
    <property type="evidence" value="ECO:0007669"/>
    <property type="project" value="UniProtKB-KW"/>
</dbReference>
<keyword evidence="2" id="KW-0479">Metal-binding</keyword>
<keyword evidence="3 6" id="KW-0378">Hydrolase</keyword>
<evidence type="ECO:0000256" key="6">
    <source>
        <dbReference type="RuleBase" id="RU003983"/>
    </source>
</evidence>
<dbReference type="PANTHER" id="PTHR22726:SF1">
    <property type="entry name" value="METALLOENDOPEPTIDASE OMA1, MITOCHONDRIAL"/>
    <property type="match status" value="1"/>
</dbReference>
<keyword evidence="5 6" id="KW-0482">Metalloprotease</keyword>
<dbReference type="GO" id="GO:0016020">
    <property type="term" value="C:membrane"/>
    <property type="evidence" value="ECO:0007669"/>
    <property type="project" value="TreeGrafter"/>
</dbReference>
<dbReference type="PANTHER" id="PTHR22726">
    <property type="entry name" value="METALLOENDOPEPTIDASE OMA1"/>
    <property type="match status" value="1"/>
</dbReference>
<evidence type="ECO:0000256" key="1">
    <source>
        <dbReference type="ARBA" id="ARBA00022670"/>
    </source>
</evidence>
<comment type="caution">
    <text evidence="8">The sequence shown here is derived from an EMBL/GenBank/DDBJ whole genome shotgun (WGS) entry which is preliminary data.</text>
</comment>
<reference evidence="8" key="1">
    <citation type="submission" date="2020-12" db="EMBL/GenBank/DDBJ databases">
        <title>Bacterial taxonomy.</title>
        <authorList>
            <person name="Pan X."/>
        </authorList>
    </citation>
    <scope>NUCLEOTIDE SEQUENCE</scope>
    <source>
        <strain evidence="8">M0105</strain>
    </source>
</reference>
<organism evidence="8 9">
    <name type="scientific">Thermohalobaculum xanthum</name>
    <dbReference type="NCBI Taxonomy" id="2753746"/>
    <lineage>
        <taxon>Bacteria</taxon>
        <taxon>Pseudomonadati</taxon>
        <taxon>Pseudomonadota</taxon>
        <taxon>Alphaproteobacteria</taxon>
        <taxon>Rhodobacterales</taxon>
        <taxon>Paracoccaceae</taxon>
        <taxon>Thermohalobaculum</taxon>
    </lineage>
</organism>
<dbReference type="RefSeq" id="WP_200605583.1">
    <property type="nucleotide sequence ID" value="NZ_JAEHHL010000001.1"/>
</dbReference>
<dbReference type="EMBL" id="JAEHHL010000001">
    <property type="protein sequence ID" value="MBK0397623.1"/>
    <property type="molecule type" value="Genomic_DNA"/>
</dbReference>
<protein>
    <submittedName>
        <fullName evidence="8">M48 family metalloprotease</fullName>
    </submittedName>
</protein>
<evidence type="ECO:0000313" key="8">
    <source>
        <dbReference type="EMBL" id="MBK0397623.1"/>
    </source>
</evidence>
<dbReference type="InterPro" id="IPR001915">
    <property type="entry name" value="Peptidase_M48"/>
</dbReference>
<evidence type="ECO:0000256" key="3">
    <source>
        <dbReference type="ARBA" id="ARBA00022801"/>
    </source>
</evidence>
<sequence length="232" mass="25584">MIKLLPLLLLIIAGLAIFRYNVWRMGRSLRRQSRPLHHDQLDQILGQLASAAGIDDIKVRLLDNPMPNGMATPEGEIYLTRGLFRHFQSGKISVHELGSVVAHELGHLALGHTRRRIIDMAGAQTAQIVLGGILARFVGILGWYASQFLVSLFIARISRGDEFEADAYATALMMRAGLGAEPQAQMLEKLEQILPHNLLAQQTSWLASHPPVADRTAAIRANAARWGGRLHA</sequence>
<evidence type="ECO:0000313" key="9">
    <source>
        <dbReference type="Proteomes" id="UP000655420"/>
    </source>
</evidence>
<dbReference type="Gene3D" id="3.30.2010.10">
    <property type="entry name" value="Metalloproteases ('zincins'), catalytic domain"/>
    <property type="match status" value="1"/>
</dbReference>
<evidence type="ECO:0000259" key="7">
    <source>
        <dbReference type="Pfam" id="PF01435"/>
    </source>
</evidence>
<feature type="domain" description="Peptidase M48" evidence="7">
    <location>
        <begin position="36"/>
        <end position="221"/>
    </location>
</feature>
<evidence type="ECO:0000256" key="4">
    <source>
        <dbReference type="ARBA" id="ARBA00022833"/>
    </source>
</evidence>
<comment type="similarity">
    <text evidence="6">Belongs to the peptidase M48 family.</text>
</comment>
<dbReference type="GO" id="GO:0004222">
    <property type="term" value="F:metalloendopeptidase activity"/>
    <property type="evidence" value="ECO:0007669"/>
    <property type="project" value="InterPro"/>
</dbReference>
<dbReference type="Pfam" id="PF01435">
    <property type="entry name" value="Peptidase_M48"/>
    <property type="match status" value="1"/>
</dbReference>
<comment type="cofactor">
    <cofactor evidence="6">
        <name>Zn(2+)</name>
        <dbReference type="ChEBI" id="CHEBI:29105"/>
    </cofactor>
    <text evidence="6">Binds 1 zinc ion per subunit.</text>
</comment>
<dbReference type="AlphaFoldDB" id="A0A8J7M3T3"/>
<accession>A0A8J7M3T3</accession>
<keyword evidence="4 6" id="KW-0862">Zinc</keyword>
<dbReference type="GO" id="GO:0051603">
    <property type="term" value="P:proteolysis involved in protein catabolic process"/>
    <property type="evidence" value="ECO:0007669"/>
    <property type="project" value="TreeGrafter"/>
</dbReference>
<name>A0A8J7M3T3_9RHOB</name>
<keyword evidence="9" id="KW-1185">Reference proteome</keyword>